<dbReference type="GO" id="GO:0000921">
    <property type="term" value="P:septin ring assembly"/>
    <property type="evidence" value="ECO:0007669"/>
    <property type="project" value="UniProtKB-ARBA"/>
</dbReference>
<dbReference type="GO" id="GO:0005829">
    <property type="term" value="C:cytosol"/>
    <property type="evidence" value="ECO:0007669"/>
    <property type="project" value="TreeGrafter"/>
</dbReference>
<dbReference type="Pfam" id="PF00498">
    <property type="entry name" value="FHA"/>
    <property type="match status" value="1"/>
</dbReference>
<dbReference type="PROSITE" id="PS50089">
    <property type="entry name" value="ZF_RING_2"/>
    <property type="match status" value="1"/>
</dbReference>
<evidence type="ECO:0000313" key="17">
    <source>
        <dbReference type="EMBL" id="KAF2138765.1"/>
    </source>
</evidence>
<dbReference type="EMBL" id="ML995495">
    <property type="protein sequence ID" value="KAF2138765.1"/>
    <property type="molecule type" value="Genomic_DNA"/>
</dbReference>
<dbReference type="GO" id="GO:0051865">
    <property type="term" value="P:protein autoubiquitination"/>
    <property type="evidence" value="ECO:0007669"/>
    <property type="project" value="UniProtKB-ARBA"/>
</dbReference>
<dbReference type="SUPFAM" id="SSF49879">
    <property type="entry name" value="SMAD/FHA domain"/>
    <property type="match status" value="1"/>
</dbReference>
<comment type="similarity">
    <text evidence="11">Belongs to the DMA1 family.</text>
</comment>
<dbReference type="GO" id="GO:0097271">
    <property type="term" value="P:protein localization to bud neck"/>
    <property type="evidence" value="ECO:0007669"/>
    <property type="project" value="UniProtKB-ARBA"/>
</dbReference>
<dbReference type="Pfam" id="PF17123">
    <property type="entry name" value="zf-RING_11"/>
    <property type="match status" value="1"/>
</dbReference>
<dbReference type="AlphaFoldDB" id="A0A6A6B660"/>
<dbReference type="GO" id="GO:0006511">
    <property type="term" value="P:ubiquitin-dependent protein catabolic process"/>
    <property type="evidence" value="ECO:0007669"/>
    <property type="project" value="TreeGrafter"/>
</dbReference>
<evidence type="ECO:0000256" key="13">
    <source>
        <dbReference type="PROSITE-ProRule" id="PRU00175"/>
    </source>
</evidence>
<evidence type="ECO:0000313" key="18">
    <source>
        <dbReference type="Proteomes" id="UP000799438"/>
    </source>
</evidence>
<dbReference type="SMART" id="SM00184">
    <property type="entry name" value="RING"/>
    <property type="match status" value="1"/>
</dbReference>
<keyword evidence="7 13" id="KW-0863">Zinc-finger</keyword>
<keyword evidence="6" id="KW-0479">Metal-binding</keyword>
<feature type="region of interest" description="Disordered" evidence="14">
    <location>
        <begin position="407"/>
        <end position="477"/>
    </location>
</feature>
<evidence type="ECO:0000256" key="14">
    <source>
        <dbReference type="SAM" id="MobiDB-lite"/>
    </source>
</evidence>
<dbReference type="SMART" id="SM00240">
    <property type="entry name" value="FHA"/>
    <property type="match status" value="1"/>
</dbReference>
<feature type="compositionally biased region" description="Polar residues" evidence="14">
    <location>
        <begin position="118"/>
        <end position="128"/>
    </location>
</feature>
<name>A0A6A6B660_9PEZI</name>
<evidence type="ECO:0000256" key="5">
    <source>
        <dbReference type="ARBA" id="ARBA00022679"/>
    </source>
</evidence>
<evidence type="ECO:0000256" key="3">
    <source>
        <dbReference type="ARBA" id="ARBA00012483"/>
    </source>
</evidence>
<dbReference type="InterPro" id="IPR000253">
    <property type="entry name" value="FHA_dom"/>
</dbReference>
<dbReference type="Gene3D" id="2.60.200.20">
    <property type="match status" value="1"/>
</dbReference>
<comment type="catalytic activity">
    <reaction evidence="1">
        <text>S-ubiquitinyl-[E2 ubiquitin-conjugating enzyme]-L-cysteine + [acceptor protein]-L-lysine = [E2 ubiquitin-conjugating enzyme]-L-cysteine + N(6)-ubiquitinyl-[acceptor protein]-L-lysine.</text>
        <dbReference type="EC" id="2.3.2.27"/>
    </reaction>
</comment>
<keyword evidence="8" id="KW-0833">Ubl conjugation pathway</keyword>
<protein>
    <recommendedName>
        <fullName evidence="3">RING-type E3 ubiquitin transferase</fullName>
        <ecNumber evidence="3">2.3.2.27</ecNumber>
    </recommendedName>
    <alternativeName>
        <fullName evidence="12">Checkpoint forkhead associated with RING domains-containing protein 1</fullName>
    </alternativeName>
</protein>
<keyword evidence="4" id="KW-0963">Cytoplasm</keyword>
<dbReference type="GO" id="GO:0032153">
    <property type="term" value="C:cell division site"/>
    <property type="evidence" value="ECO:0007669"/>
    <property type="project" value="TreeGrafter"/>
</dbReference>
<accession>A0A6A6B660</accession>
<gene>
    <name evidence="17" type="ORF">K452DRAFT_255611</name>
</gene>
<dbReference type="SUPFAM" id="SSF57850">
    <property type="entry name" value="RING/U-box"/>
    <property type="match status" value="1"/>
</dbReference>
<dbReference type="OrthoDB" id="687730at2759"/>
<feature type="compositionally biased region" description="Low complexity" evidence="14">
    <location>
        <begin position="458"/>
        <end position="476"/>
    </location>
</feature>
<evidence type="ECO:0000259" key="16">
    <source>
        <dbReference type="PROSITE" id="PS50089"/>
    </source>
</evidence>
<dbReference type="GeneID" id="54295859"/>
<comment type="subcellular location">
    <subcellularLocation>
        <location evidence="2">Cytoplasm</location>
    </subcellularLocation>
</comment>
<feature type="compositionally biased region" description="Acidic residues" evidence="14">
    <location>
        <begin position="407"/>
        <end position="420"/>
    </location>
</feature>
<dbReference type="InterPro" id="IPR008984">
    <property type="entry name" value="SMAD_FHA_dom_sf"/>
</dbReference>
<feature type="region of interest" description="Disordered" evidence="14">
    <location>
        <begin position="42"/>
        <end position="162"/>
    </location>
</feature>
<feature type="compositionally biased region" description="Low complexity" evidence="14">
    <location>
        <begin position="1"/>
        <end position="27"/>
    </location>
</feature>
<dbReference type="GO" id="GO:0061630">
    <property type="term" value="F:ubiquitin protein ligase activity"/>
    <property type="evidence" value="ECO:0007669"/>
    <property type="project" value="UniProtKB-EC"/>
</dbReference>
<keyword evidence="9" id="KW-0862">Zinc</keyword>
<organism evidence="17 18">
    <name type="scientific">Aplosporella prunicola CBS 121167</name>
    <dbReference type="NCBI Taxonomy" id="1176127"/>
    <lineage>
        <taxon>Eukaryota</taxon>
        <taxon>Fungi</taxon>
        <taxon>Dikarya</taxon>
        <taxon>Ascomycota</taxon>
        <taxon>Pezizomycotina</taxon>
        <taxon>Dothideomycetes</taxon>
        <taxon>Dothideomycetes incertae sedis</taxon>
        <taxon>Botryosphaeriales</taxon>
        <taxon>Aplosporellaceae</taxon>
        <taxon>Aplosporella</taxon>
    </lineage>
</organism>
<evidence type="ECO:0000256" key="8">
    <source>
        <dbReference type="ARBA" id="ARBA00022786"/>
    </source>
</evidence>
<feature type="compositionally biased region" description="Polar residues" evidence="14">
    <location>
        <begin position="81"/>
        <end position="90"/>
    </location>
</feature>
<evidence type="ECO:0000256" key="2">
    <source>
        <dbReference type="ARBA" id="ARBA00004496"/>
    </source>
</evidence>
<reference evidence="17" key="1">
    <citation type="journal article" date="2020" name="Stud. Mycol.">
        <title>101 Dothideomycetes genomes: a test case for predicting lifestyles and emergence of pathogens.</title>
        <authorList>
            <person name="Haridas S."/>
            <person name="Albert R."/>
            <person name="Binder M."/>
            <person name="Bloem J."/>
            <person name="Labutti K."/>
            <person name="Salamov A."/>
            <person name="Andreopoulos B."/>
            <person name="Baker S."/>
            <person name="Barry K."/>
            <person name="Bills G."/>
            <person name="Bluhm B."/>
            <person name="Cannon C."/>
            <person name="Castanera R."/>
            <person name="Culley D."/>
            <person name="Daum C."/>
            <person name="Ezra D."/>
            <person name="Gonzalez J."/>
            <person name="Henrissat B."/>
            <person name="Kuo A."/>
            <person name="Liang C."/>
            <person name="Lipzen A."/>
            <person name="Lutzoni F."/>
            <person name="Magnuson J."/>
            <person name="Mondo S."/>
            <person name="Nolan M."/>
            <person name="Ohm R."/>
            <person name="Pangilinan J."/>
            <person name="Park H.-J."/>
            <person name="Ramirez L."/>
            <person name="Alfaro M."/>
            <person name="Sun H."/>
            <person name="Tritt A."/>
            <person name="Yoshinaga Y."/>
            <person name="Zwiers L.-H."/>
            <person name="Turgeon B."/>
            <person name="Goodwin S."/>
            <person name="Spatafora J."/>
            <person name="Crous P."/>
            <person name="Grigoriev I."/>
        </authorList>
    </citation>
    <scope>NUCLEOTIDE SEQUENCE</scope>
    <source>
        <strain evidence="17">CBS 121167</strain>
    </source>
</reference>
<evidence type="ECO:0000256" key="10">
    <source>
        <dbReference type="ARBA" id="ARBA00023306"/>
    </source>
</evidence>
<evidence type="ECO:0000256" key="7">
    <source>
        <dbReference type="ARBA" id="ARBA00022771"/>
    </source>
</evidence>
<feature type="domain" description="RING-type" evidence="16">
    <location>
        <begin position="352"/>
        <end position="397"/>
    </location>
</feature>
<dbReference type="GO" id="GO:0090337">
    <property type="term" value="P:regulation of formin-nucleated actin cable assembly"/>
    <property type="evidence" value="ECO:0007669"/>
    <property type="project" value="UniProtKB-ARBA"/>
</dbReference>
<dbReference type="GO" id="GO:0000132">
    <property type="term" value="P:establishment of mitotic spindle orientation"/>
    <property type="evidence" value="ECO:0007669"/>
    <property type="project" value="UniProtKB-ARBA"/>
</dbReference>
<sequence>MFTTPAVAAPTLSTTTSPASPTSPTRTGRLRGLSYLRNYTHQHFTSSSSERSPDRRRPSLGRARSNPSPPGADRSRRSAPHSLNNPSSLPRQALVDGATDSSSGWVPTVGGRSGLSRVATSAESSTASPLPAAMTRNRAESAAPSLGVSHHGPPTVNSADFSELSTPVKQLPSIRFIPHEDPRAARPSLQFPTISRTLPNEDCVIRVGRYSEKDNIPTDLPTNVPSSAPVGFKSKVVSRRHCEFWCTDGQWWIKDVKSSSGTFLNHIRLSQPGVESKPYKVGDGDVVQLGIDFRGGEEMIFRCVKIRIECNRNWQKSLNTFNKSTHKRLRNLAQSSTKSKDSDSASVQSTDCSICLMSIRPCQALFVAPCSHVWHYKCIARIINGPTYPQFMCPNCRMVNDLDADVSEPEDWEEEDDGSLEDASSQSKLVVVNGDSKEHGEEGDGEGSSTPRANGVLSSEQGAESSSAGASASTGSNMIPEEDLASALADFSLAGRLLNAGSSSSDGDQASDGGVHTPPEEEPHGEMAPSPSANVAPMPIMSATPGPANHRSPFGESTMLNATPGGGVQFGLTPLSAPAGTECPMTPRNNAGPFVLDGSGGGSSGASSSEGVPLDPSETGAGEEAQNTAERAA</sequence>
<evidence type="ECO:0000256" key="4">
    <source>
        <dbReference type="ARBA" id="ARBA00022490"/>
    </source>
</evidence>
<evidence type="ECO:0000256" key="11">
    <source>
        <dbReference type="ARBA" id="ARBA00061209"/>
    </source>
</evidence>
<evidence type="ECO:0000256" key="12">
    <source>
        <dbReference type="ARBA" id="ARBA00080465"/>
    </source>
</evidence>
<dbReference type="FunFam" id="3.30.40.10:FF:000426">
    <property type="entry name" value="DMA1p Ubiquitin-protein ligase (E3)"/>
    <property type="match status" value="1"/>
</dbReference>
<keyword evidence="18" id="KW-1185">Reference proteome</keyword>
<evidence type="ECO:0000256" key="6">
    <source>
        <dbReference type="ARBA" id="ARBA00022723"/>
    </source>
</evidence>
<dbReference type="PANTHER" id="PTHR15067:SF7">
    <property type="entry name" value="E3 UBIQUITIN-PROTEIN LIGASE DMA1-RELATED"/>
    <property type="match status" value="1"/>
</dbReference>
<dbReference type="InterPro" id="IPR013083">
    <property type="entry name" value="Znf_RING/FYVE/PHD"/>
</dbReference>
<dbReference type="Gene3D" id="3.30.40.10">
    <property type="entry name" value="Zinc/RING finger domain, C3HC4 (zinc finger)"/>
    <property type="match status" value="1"/>
</dbReference>
<dbReference type="PROSITE" id="PS50006">
    <property type="entry name" value="FHA_DOMAIN"/>
    <property type="match status" value="1"/>
</dbReference>
<evidence type="ECO:0000256" key="9">
    <source>
        <dbReference type="ARBA" id="ARBA00022833"/>
    </source>
</evidence>
<feature type="region of interest" description="Disordered" evidence="14">
    <location>
        <begin position="498"/>
        <end position="633"/>
    </location>
</feature>
<keyword evidence="5" id="KW-0808">Transferase</keyword>
<dbReference type="GO" id="GO:0031578">
    <property type="term" value="P:mitotic spindle orientation checkpoint signaling"/>
    <property type="evidence" value="ECO:0007669"/>
    <property type="project" value="UniProtKB-ARBA"/>
</dbReference>
<dbReference type="PANTHER" id="PTHR15067">
    <property type="entry name" value="E3 UBIQUITIN-PROTEIN LIGASE RNF8"/>
    <property type="match status" value="1"/>
</dbReference>
<proteinExistence type="inferred from homology"/>
<dbReference type="GO" id="GO:0008270">
    <property type="term" value="F:zinc ion binding"/>
    <property type="evidence" value="ECO:0007669"/>
    <property type="project" value="UniProtKB-KW"/>
</dbReference>
<feature type="compositionally biased region" description="Low complexity" evidence="14">
    <location>
        <begin position="498"/>
        <end position="514"/>
    </location>
</feature>
<dbReference type="InterPro" id="IPR001841">
    <property type="entry name" value="Znf_RING"/>
</dbReference>
<dbReference type="Proteomes" id="UP000799438">
    <property type="component" value="Unassembled WGS sequence"/>
</dbReference>
<dbReference type="RefSeq" id="XP_033394478.1">
    <property type="nucleotide sequence ID" value="XM_033538363.1"/>
</dbReference>
<evidence type="ECO:0000256" key="1">
    <source>
        <dbReference type="ARBA" id="ARBA00000900"/>
    </source>
</evidence>
<dbReference type="GO" id="GO:0000151">
    <property type="term" value="C:ubiquitin ligase complex"/>
    <property type="evidence" value="ECO:0007669"/>
    <property type="project" value="TreeGrafter"/>
</dbReference>
<evidence type="ECO:0000259" key="15">
    <source>
        <dbReference type="PROSITE" id="PS50006"/>
    </source>
</evidence>
<dbReference type="EC" id="2.3.2.27" evidence="3"/>
<keyword evidence="10" id="KW-0131">Cell cycle</keyword>
<feature type="domain" description="FHA" evidence="15">
    <location>
        <begin position="205"/>
        <end position="269"/>
    </location>
</feature>
<dbReference type="FunFam" id="2.60.200.20:FF:000030">
    <property type="entry name" value="FHA domain-containing protein"/>
    <property type="match status" value="1"/>
</dbReference>
<feature type="region of interest" description="Disordered" evidence="14">
    <location>
        <begin position="1"/>
        <end position="29"/>
    </location>
</feature>